<dbReference type="GO" id="GO:0015031">
    <property type="term" value="P:protein transport"/>
    <property type="evidence" value="ECO:0007669"/>
    <property type="project" value="UniProtKB-KW"/>
</dbReference>
<evidence type="ECO:0000256" key="3">
    <source>
        <dbReference type="ARBA" id="ARBA00021269"/>
    </source>
</evidence>
<dbReference type="FunFam" id="2.30.29.30:FF:000264">
    <property type="entry name" value="Potential exocyst complex component Exo84"/>
    <property type="match status" value="1"/>
</dbReference>
<keyword evidence="16" id="KW-1185">Reference proteome</keyword>
<organism evidence="15 16">
    <name type="scientific">Knufia fluminis</name>
    <dbReference type="NCBI Taxonomy" id="191047"/>
    <lineage>
        <taxon>Eukaryota</taxon>
        <taxon>Fungi</taxon>
        <taxon>Dikarya</taxon>
        <taxon>Ascomycota</taxon>
        <taxon>Pezizomycotina</taxon>
        <taxon>Eurotiomycetes</taxon>
        <taxon>Chaetothyriomycetidae</taxon>
        <taxon>Chaetothyriales</taxon>
        <taxon>Trichomeriaceae</taxon>
        <taxon>Knufia</taxon>
    </lineage>
</organism>
<comment type="subcellular location">
    <subcellularLocation>
        <location evidence="1">Cytoplasmic vesicle</location>
        <location evidence="1">Secretory vesicle</location>
    </subcellularLocation>
</comment>
<comment type="caution">
    <text evidence="15">The sequence shown here is derived from an EMBL/GenBank/DDBJ whole genome shotgun (WGS) entry which is preliminary data.</text>
</comment>
<name>A0AAN8EWS8_9EURO</name>
<dbReference type="AlphaFoldDB" id="A0AAN8EWS8"/>
<comment type="subunit">
    <text evidence="10">Component of the exocyst complex.</text>
</comment>
<dbReference type="Pfam" id="PF08700">
    <property type="entry name" value="VPS51_Exo84_N"/>
    <property type="match status" value="1"/>
</dbReference>
<keyword evidence="6" id="KW-0653">Protein transport</keyword>
<comment type="similarity">
    <text evidence="2">Belongs to the EXO84 family.</text>
</comment>
<dbReference type="EMBL" id="JAKLMC020000006">
    <property type="protein sequence ID" value="KAK5955396.1"/>
    <property type="molecule type" value="Genomic_DNA"/>
</dbReference>
<dbReference type="PANTHER" id="PTHR21426">
    <property type="entry name" value="EXOCYST COMPLEX COMPONENT 8"/>
    <property type="match status" value="1"/>
</dbReference>
<evidence type="ECO:0000256" key="11">
    <source>
        <dbReference type="ARBA" id="ARBA00071741"/>
    </source>
</evidence>
<dbReference type="InterPro" id="IPR016159">
    <property type="entry name" value="Cullin_repeat-like_dom_sf"/>
</dbReference>
<dbReference type="InterPro" id="IPR011993">
    <property type="entry name" value="PH-like_dom_sf"/>
</dbReference>
<evidence type="ECO:0000256" key="7">
    <source>
        <dbReference type="ARBA" id="ARBA00023054"/>
    </source>
</evidence>
<dbReference type="GO" id="GO:0006893">
    <property type="term" value="P:Golgi to plasma membrane transport"/>
    <property type="evidence" value="ECO:0007669"/>
    <property type="project" value="TreeGrafter"/>
</dbReference>
<evidence type="ECO:0000313" key="15">
    <source>
        <dbReference type="EMBL" id="KAK5955396.1"/>
    </source>
</evidence>
<accession>A0AAN8EWS8</accession>
<feature type="domain" description="Exocyst component Exo84 C-terminal" evidence="14">
    <location>
        <begin position="433"/>
        <end position="633"/>
    </location>
</feature>
<comment type="function">
    <text evidence="9">Involved in the secretory pathway as part of the exocyst complex which tethers secretory vesicles to the sites of exocytosis. Plays a role in both the assembly of the exocyst and the polarization of this complex to specific sites of the plasma membrane for exocytosis. Also involved in assembly of the spliceosome.</text>
</comment>
<dbReference type="GO" id="GO:0000145">
    <property type="term" value="C:exocyst"/>
    <property type="evidence" value="ECO:0007669"/>
    <property type="project" value="InterPro"/>
</dbReference>
<evidence type="ECO:0000256" key="5">
    <source>
        <dbReference type="ARBA" id="ARBA00022483"/>
    </source>
</evidence>
<dbReference type="Gene3D" id="1.20.58.1210">
    <property type="entry name" value="Exo84p, N-terminal helical domain"/>
    <property type="match status" value="1"/>
</dbReference>
<dbReference type="Pfam" id="PF25345">
    <property type="entry name" value="PH_EXO84"/>
    <property type="match status" value="1"/>
</dbReference>
<feature type="compositionally biased region" description="Polar residues" evidence="13">
    <location>
        <begin position="22"/>
        <end position="39"/>
    </location>
</feature>
<dbReference type="InterPro" id="IPR032403">
    <property type="entry name" value="Exo84_C"/>
</dbReference>
<evidence type="ECO:0000259" key="14">
    <source>
        <dbReference type="Pfam" id="PF16528"/>
    </source>
</evidence>
<evidence type="ECO:0000256" key="8">
    <source>
        <dbReference type="ARBA" id="ARBA00023329"/>
    </source>
</evidence>
<dbReference type="InterPro" id="IPR042560">
    <property type="entry name" value="Exo84_C_2"/>
</dbReference>
<dbReference type="InterPro" id="IPR033961">
    <property type="entry name" value="Exo84"/>
</dbReference>
<keyword evidence="7 12" id="KW-0175">Coiled coil</keyword>
<dbReference type="SUPFAM" id="SSF50729">
    <property type="entry name" value="PH domain-like"/>
    <property type="match status" value="1"/>
</dbReference>
<reference evidence="15 16" key="1">
    <citation type="submission" date="2022-12" db="EMBL/GenBank/DDBJ databases">
        <title>Genomic features and morphological characterization of a novel Knufia sp. strain isolated from spacecraft assembly facility.</title>
        <authorList>
            <person name="Teixeira M."/>
            <person name="Chander A.M."/>
            <person name="Stajich J.E."/>
            <person name="Venkateswaran K."/>
        </authorList>
    </citation>
    <scope>NUCLEOTIDE SEQUENCE [LARGE SCALE GENOMIC DNA]</scope>
    <source>
        <strain evidence="15 16">FJI-L2-BK-P2</strain>
    </source>
</reference>
<dbReference type="PANTHER" id="PTHR21426:SF12">
    <property type="entry name" value="EXOCYST COMPLEX COMPONENT 8"/>
    <property type="match status" value="1"/>
</dbReference>
<protein>
    <recommendedName>
        <fullName evidence="3">Exocyst complex component EXO84</fullName>
    </recommendedName>
    <alternativeName>
        <fullName evidence="11">Exocyst complex component exo84</fullName>
    </alternativeName>
</protein>
<sequence>MSEGRGLTLRKKKTQKRPVISAPQQQRPEATKVPSNAQFRPTKERPVQSETSDLVKRRYSTRYNQLPQFGSDIPDVPSLPGAGANNFKRRSHGSPARPQSSHSSHPLRIDQLALSDPALQHERYVAQLLSNASEEDIQEYQHNLNRIKRRNSMDLKQSVYQNRTQFIRISKEAESLKSEMSNLRTLMTELTTALEQSSAAAGTNINTSDGSLKRRNANRSSVANLEAMWNTQLQALWKNVEKSQKFLPAIPGRHVVMENPNWIELDSATWKPRRPVHIVLLNDHLLVASKKRKKLDPNLQSQGPAPTKLVAEECWPLTDIDVVDMAAGQMKDEKAVASAITIRSAGKTWTYRHEKRDNSVKNDVLTNIRKAQEDLRKANLPKTDQTTAMSELNYFASRDPSSAKNGEIMDTINSSKEKPDILIEVDGKQQNFRWIEAQIDDLDIDIALQHTQTAVDNVEKLRAIAKNLKNNSIAQDLISVKVDERAAKLASVLSRDLTDKPSFVESTKSTTNLLIRLGFEDRAREVYLAARGDTLTKRQRQCVFDGDLHKYIFSISYVYFTIIKNTVLIFQASFPPSTMSACISWTYGHLEVFNALLVRQLSAVEREGKVWRDCMDVVWGHEREMLGEVGLDFREVIGRGLEWNHGGGEGVGSRSRSREGMRAA</sequence>
<evidence type="ECO:0000256" key="4">
    <source>
        <dbReference type="ARBA" id="ARBA00022448"/>
    </source>
</evidence>
<evidence type="ECO:0000256" key="9">
    <source>
        <dbReference type="ARBA" id="ARBA00057052"/>
    </source>
</evidence>
<evidence type="ECO:0000256" key="1">
    <source>
        <dbReference type="ARBA" id="ARBA00004398"/>
    </source>
</evidence>
<gene>
    <name evidence="15" type="primary">EXO84</name>
    <name evidence="15" type="ORF">OHC33_003034</name>
</gene>
<evidence type="ECO:0000256" key="10">
    <source>
        <dbReference type="ARBA" id="ARBA00065378"/>
    </source>
</evidence>
<evidence type="ECO:0000256" key="13">
    <source>
        <dbReference type="SAM" id="MobiDB-lite"/>
    </source>
</evidence>
<dbReference type="Proteomes" id="UP001316803">
    <property type="component" value="Unassembled WGS sequence"/>
</dbReference>
<evidence type="ECO:0000313" key="16">
    <source>
        <dbReference type="Proteomes" id="UP001316803"/>
    </source>
</evidence>
<dbReference type="InterPro" id="IPR042561">
    <property type="entry name" value="Exo84_C_1"/>
</dbReference>
<dbReference type="GO" id="GO:0006887">
    <property type="term" value="P:exocytosis"/>
    <property type="evidence" value="ECO:0007669"/>
    <property type="project" value="UniProtKB-KW"/>
</dbReference>
<dbReference type="Gene3D" id="2.30.29.30">
    <property type="entry name" value="Pleckstrin-homology domain (PH domain)/Phosphotyrosine-binding domain (PTB)"/>
    <property type="match status" value="1"/>
</dbReference>
<keyword evidence="5" id="KW-0268">Exocytosis</keyword>
<dbReference type="SUPFAM" id="SSF74788">
    <property type="entry name" value="Cullin repeat-like"/>
    <property type="match status" value="1"/>
</dbReference>
<feature type="coiled-coil region" evidence="12">
    <location>
        <begin position="130"/>
        <end position="193"/>
    </location>
</feature>
<keyword evidence="8" id="KW-0968">Cytoplasmic vesicle</keyword>
<dbReference type="GO" id="GO:0030133">
    <property type="term" value="C:transport vesicle"/>
    <property type="evidence" value="ECO:0007669"/>
    <property type="project" value="UniProtKB-SubCell"/>
</dbReference>
<proteinExistence type="inferred from homology"/>
<evidence type="ECO:0000256" key="2">
    <source>
        <dbReference type="ARBA" id="ARBA00007210"/>
    </source>
</evidence>
<keyword evidence="4" id="KW-0813">Transport</keyword>
<evidence type="ECO:0000256" key="12">
    <source>
        <dbReference type="SAM" id="Coils"/>
    </source>
</evidence>
<dbReference type="Pfam" id="PF16528">
    <property type="entry name" value="Exo84_C"/>
    <property type="match status" value="1"/>
</dbReference>
<evidence type="ECO:0000256" key="6">
    <source>
        <dbReference type="ARBA" id="ARBA00022927"/>
    </source>
</evidence>
<dbReference type="Gene3D" id="1.20.58.1220">
    <property type="entry name" value="Exo84p, C-terminal helical domain"/>
    <property type="match status" value="1"/>
</dbReference>
<feature type="region of interest" description="Disordered" evidence="13">
    <location>
        <begin position="1"/>
        <end position="106"/>
    </location>
</feature>